<dbReference type="InterPro" id="IPR003754">
    <property type="entry name" value="4pyrrol_synth_uPrphyn_synth"/>
</dbReference>
<dbReference type="CDD" id="cd06578">
    <property type="entry name" value="HemD"/>
    <property type="match status" value="1"/>
</dbReference>
<keyword evidence="4 9" id="KW-0456">Lyase</keyword>
<dbReference type="PANTHER" id="PTHR38042:SF1">
    <property type="entry name" value="UROPORPHYRINOGEN-III SYNTHASE, CHLOROPLASTIC"/>
    <property type="match status" value="1"/>
</dbReference>
<protein>
    <recommendedName>
        <fullName evidence="7 9">Uroporphyrinogen-III synthase</fullName>
        <ecNumber evidence="3 9">4.2.1.75</ecNumber>
    </recommendedName>
</protein>
<evidence type="ECO:0000256" key="4">
    <source>
        <dbReference type="ARBA" id="ARBA00023239"/>
    </source>
</evidence>
<dbReference type="EC" id="4.2.1.75" evidence="3 9"/>
<feature type="domain" description="Tetrapyrrole biosynthesis uroporphyrinogen III synthase" evidence="10">
    <location>
        <begin position="1"/>
        <end position="111"/>
    </location>
</feature>
<dbReference type="PANTHER" id="PTHR38042">
    <property type="entry name" value="UROPORPHYRINOGEN-III SYNTHASE, CHLOROPLASTIC"/>
    <property type="match status" value="1"/>
</dbReference>
<evidence type="ECO:0000256" key="9">
    <source>
        <dbReference type="RuleBase" id="RU366031"/>
    </source>
</evidence>
<dbReference type="InterPro" id="IPR036108">
    <property type="entry name" value="4pyrrol_syn_uPrphyn_synt_sf"/>
</dbReference>
<evidence type="ECO:0000256" key="8">
    <source>
        <dbReference type="ARBA" id="ARBA00048617"/>
    </source>
</evidence>
<evidence type="ECO:0000256" key="5">
    <source>
        <dbReference type="ARBA" id="ARBA00023244"/>
    </source>
</evidence>
<proteinExistence type="inferred from homology"/>
<sequence length="111" mass="12134">GLLDSLHEGLLPGQRVLLPRGDLAREVLPRELALRGLVTVEIDVYETVIEDDQDEDVLQLLIKRKVDVITFASSSTVTNLITVMQRMGVDNPVDLLQSADIACIGPLTAKT</sequence>
<comment type="caution">
    <text evidence="11">The sequence shown here is derived from an EMBL/GenBank/DDBJ whole genome shotgun (WGS) entry which is preliminary data.</text>
</comment>
<evidence type="ECO:0000259" key="10">
    <source>
        <dbReference type="Pfam" id="PF02602"/>
    </source>
</evidence>
<comment type="catalytic activity">
    <reaction evidence="8 9">
        <text>hydroxymethylbilane = uroporphyrinogen III + H2O</text>
        <dbReference type="Rhea" id="RHEA:18965"/>
        <dbReference type="ChEBI" id="CHEBI:15377"/>
        <dbReference type="ChEBI" id="CHEBI:57308"/>
        <dbReference type="ChEBI" id="CHEBI:57845"/>
        <dbReference type="EC" id="4.2.1.75"/>
    </reaction>
</comment>
<feature type="non-terminal residue" evidence="11">
    <location>
        <position position="1"/>
    </location>
</feature>
<evidence type="ECO:0000256" key="7">
    <source>
        <dbReference type="ARBA" id="ARBA00040167"/>
    </source>
</evidence>
<keyword evidence="5 9" id="KW-0627">Porphyrin biosynthesis</keyword>
<comment type="similarity">
    <text evidence="2 9">Belongs to the uroporphyrinogen-III synthase family.</text>
</comment>
<accession>A0ABS7CMT8</accession>
<evidence type="ECO:0000256" key="1">
    <source>
        <dbReference type="ARBA" id="ARBA00004772"/>
    </source>
</evidence>
<evidence type="ECO:0000256" key="3">
    <source>
        <dbReference type="ARBA" id="ARBA00013109"/>
    </source>
</evidence>
<organism evidence="11 12">
    <name type="scientific">Paenibacillus sepulcri</name>
    <dbReference type="NCBI Taxonomy" id="359917"/>
    <lineage>
        <taxon>Bacteria</taxon>
        <taxon>Bacillati</taxon>
        <taxon>Bacillota</taxon>
        <taxon>Bacilli</taxon>
        <taxon>Bacillales</taxon>
        <taxon>Paenibacillaceae</taxon>
        <taxon>Paenibacillus</taxon>
    </lineage>
</organism>
<reference evidence="11 12" key="1">
    <citation type="submission" date="2021-07" db="EMBL/GenBank/DDBJ databases">
        <title>Paenibacillus radiodurans sp. nov., isolated from the southeastern edge of Tengger Desert.</title>
        <authorList>
            <person name="Zhang G."/>
        </authorList>
    </citation>
    <scope>NUCLEOTIDE SEQUENCE [LARGE SCALE GENOMIC DNA]</scope>
    <source>
        <strain evidence="11 12">CCM 7311</strain>
    </source>
</reference>
<keyword evidence="12" id="KW-1185">Reference proteome</keyword>
<evidence type="ECO:0000313" key="11">
    <source>
        <dbReference type="EMBL" id="MBW7462277.1"/>
    </source>
</evidence>
<comment type="pathway">
    <text evidence="1 9">Porphyrin-containing compound metabolism; protoporphyrin-IX biosynthesis; coproporphyrinogen-III from 5-aminolevulinate: step 3/4.</text>
</comment>
<name>A0ABS7CMT8_9BACL</name>
<dbReference type="Pfam" id="PF02602">
    <property type="entry name" value="HEM4"/>
    <property type="match status" value="1"/>
</dbReference>
<dbReference type="SUPFAM" id="SSF69618">
    <property type="entry name" value="HemD-like"/>
    <property type="match status" value="1"/>
</dbReference>
<dbReference type="InterPro" id="IPR039793">
    <property type="entry name" value="UROS/Hem4"/>
</dbReference>
<feature type="non-terminal residue" evidence="11">
    <location>
        <position position="111"/>
    </location>
</feature>
<dbReference type="Gene3D" id="3.40.50.10090">
    <property type="match status" value="2"/>
</dbReference>
<evidence type="ECO:0000256" key="6">
    <source>
        <dbReference type="ARBA" id="ARBA00037589"/>
    </source>
</evidence>
<evidence type="ECO:0000256" key="2">
    <source>
        <dbReference type="ARBA" id="ARBA00008133"/>
    </source>
</evidence>
<comment type="function">
    <text evidence="6 9">Catalyzes cyclization of the linear tetrapyrrole, hydroxymethylbilane, to the macrocyclic uroporphyrinogen III.</text>
</comment>
<evidence type="ECO:0000313" key="12">
    <source>
        <dbReference type="Proteomes" id="UP001519887"/>
    </source>
</evidence>
<dbReference type="Proteomes" id="UP001519887">
    <property type="component" value="Unassembled WGS sequence"/>
</dbReference>
<dbReference type="EMBL" id="JAHZIK010003759">
    <property type="protein sequence ID" value="MBW7462277.1"/>
    <property type="molecule type" value="Genomic_DNA"/>
</dbReference>
<gene>
    <name evidence="11" type="ORF">K0U00_50320</name>
</gene>